<dbReference type="CDD" id="cd04186">
    <property type="entry name" value="GT_2_like_c"/>
    <property type="match status" value="1"/>
</dbReference>
<dbReference type="EMBL" id="LCIY01000017">
    <property type="protein sequence ID" value="KKT66880.1"/>
    <property type="molecule type" value="Genomic_DNA"/>
</dbReference>
<comment type="caution">
    <text evidence="5">The sequence shown here is derived from an EMBL/GenBank/DDBJ whole genome shotgun (WGS) entry which is preliminary data.</text>
</comment>
<dbReference type="AlphaFoldDB" id="A0A0G1J6I3"/>
<evidence type="ECO:0000256" key="2">
    <source>
        <dbReference type="ARBA" id="ARBA00022676"/>
    </source>
</evidence>
<dbReference type="PANTHER" id="PTHR43179:SF12">
    <property type="entry name" value="GALACTOFURANOSYLTRANSFERASE GLFT2"/>
    <property type="match status" value="1"/>
</dbReference>
<reference evidence="5 6" key="1">
    <citation type="journal article" date="2015" name="Nature">
        <title>rRNA introns, odd ribosomes, and small enigmatic genomes across a large radiation of phyla.</title>
        <authorList>
            <person name="Brown C.T."/>
            <person name="Hug L.A."/>
            <person name="Thomas B.C."/>
            <person name="Sharon I."/>
            <person name="Castelle C.J."/>
            <person name="Singh A."/>
            <person name="Wilkins M.J."/>
            <person name="Williams K.H."/>
            <person name="Banfield J.F."/>
        </authorList>
    </citation>
    <scope>NUCLEOTIDE SEQUENCE [LARGE SCALE GENOMIC DNA]</scope>
</reference>
<protein>
    <submittedName>
        <fullName evidence="5">Glycosyl transferase, family 2</fullName>
    </submittedName>
</protein>
<dbReference type="InterPro" id="IPR001173">
    <property type="entry name" value="Glyco_trans_2-like"/>
</dbReference>
<organism evidence="5 6">
    <name type="scientific">Candidatus Woesebacteria bacterium GW2011_GWA2_44_33</name>
    <dbReference type="NCBI Taxonomy" id="1618564"/>
    <lineage>
        <taxon>Bacteria</taxon>
        <taxon>Candidatus Woeseibacteriota</taxon>
    </lineage>
</organism>
<keyword evidence="2" id="KW-0328">Glycosyltransferase</keyword>
<accession>A0A0G1J6I3</accession>
<sequence>MQNNQELRVSVVIPNFNGEELLKKNLPSVLKAKDNPLNEIIEVIVVDDGSVDESVFLIKNNFPEVKLIKHKINRGFSASVNTGVRTAKGDLVVLMNTDVIPSQDFLVAVFSHFKDEKVFAVSLHEKGYAWARGIFKDGYIEIAPGEETIQAHLSFWVSGGSGVFRRSYWMKLGGMDEKLLSPFYWEDIDLCYRAAKRGWLNLWEPEANVVHKHESTISKFSKKYVERIRERNQLLVLWKNIISPNLFRKHVLGLLKRLAGHPGYLRIILMALFRIRTVLKARSKEKREGKVSDEAIFAKF</sequence>
<keyword evidence="3 5" id="KW-0808">Transferase</keyword>
<dbReference type="PANTHER" id="PTHR43179">
    <property type="entry name" value="RHAMNOSYLTRANSFERASE WBBL"/>
    <property type="match status" value="1"/>
</dbReference>
<evidence type="ECO:0000259" key="4">
    <source>
        <dbReference type="Pfam" id="PF00535"/>
    </source>
</evidence>
<evidence type="ECO:0000313" key="6">
    <source>
        <dbReference type="Proteomes" id="UP000034826"/>
    </source>
</evidence>
<dbReference type="Proteomes" id="UP000034826">
    <property type="component" value="Unassembled WGS sequence"/>
</dbReference>
<dbReference type="InterPro" id="IPR029044">
    <property type="entry name" value="Nucleotide-diphossugar_trans"/>
</dbReference>
<dbReference type="GO" id="GO:0016757">
    <property type="term" value="F:glycosyltransferase activity"/>
    <property type="evidence" value="ECO:0007669"/>
    <property type="project" value="UniProtKB-KW"/>
</dbReference>
<evidence type="ECO:0000313" key="5">
    <source>
        <dbReference type="EMBL" id="KKT66880.1"/>
    </source>
</evidence>
<evidence type="ECO:0000256" key="3">
    <source>
        <dbReference type="ARBA" id="ARBA00022679"/>
    </source>
</evidence>
<proteinExistence type="inferred from homology"/>
<dbReference type="SUPFAM" id="SSF53448">
    <property type="entry name" value="Nucleotide-diphospho-sugar transferases"/>
    <property type="match status" value="1"/>
</dbReference>
<feature type="domain" description="Glycosyltransferase 2-like" evidence="4">
    <location>
        <begin position="10"/>
        <end position="125"/>
    </location>
</feature>
<dbReference type="Gene3D" id="3.90.550.10">
    <property type="entry name" value="Spore Coat Polysaccharide Biosynthesis Protein SpsA, Chain A"/>
    <property type="match status" value="1"/>
</dbReference>
<comment type="similarity">
    <text evidence="1">Belongs to the glycosyltransferase 2 family.</text>
</comment>
<gene>
    <name evidence="5" type="ORF">UW60_C0017G0012</name>
</gene>
<evidence type="ECO:0000256" key="1">
    <source>
        <dbReference type="ARBA" id="ARBA00006739"/>
    </source>
</evidence>
<dbReference type="Pfam" id="PF00535">
    <property type="entry name" value="Glycos_transf_2"/>
    <property type="match status" value="1"/>
</dbReference>
<name>A0A0G1J6I3_9BACT</name>